<dbReference type="OrthoDB" id="420651at2"/>
<dbReference type="RefSeq" id="WP_091510584.1">
    <property type="nucleotide sequence ID" value="NZ_FORP01000013.1"/>
</dbReference>
<proteinExistence type="predicted"/>
<organism evidence="2 3">
    <name type="scientific">Amycolatopsis sacchari</name>
    <dbReference type="NCBI Taxonomy" id="115433"/>
    <lineage>
        <taxon>Bacteria</taxon>
        <taxon>Bacillati</taxon>
        <taxon>Actinomycetota</taxon>
        <taxon>Actinomycetes</taxon>
        <taxon>Pseudonocardiales</taxon>
        <taxon>Pseudonocardiaceae</taxon>
        <taxon>Amycolatopsis</taxon>
    </lineage>
</organism>
<gene>
    <name evidence="2" type="ORF">SAMN05421835_11389</name>
</gene>
<sequence length="313" mass="33189">MSSSLTEQRDLGAPAVREVADGVFAYIQPDGTWWINNTGFLVGSTRVAAIDSCATEARTRAFREAISRVSPNPVRTLVNTHHHGDHTHGNALFGEAVIVAHERCREEMLAEGRPGTSALVRSGTWTDVHWGELELAPPFLTYADGVTLHVDDLRCEIRHVGRPAHSSNDSVVWIPERSTLFAGDLLFNGGTPFLLAGSVTGAREVVAGLKDIPATTIVPGHGDVCGPEVIDDVLAYLDFVLGLAEQGVAAGEAPLDVARQADLGRFGELTDTERLAGNLHRAYADLTGGTVDVAAALADMVTLNGGKPLSCLA</sequence>
<dbReference type="Gene3D" id="3.60.15.10">
    <property type="entry name" value="Ribonuclease Z/Hydroxyacylglutathione hydrolase-like"/>
    <property type="match status" value="1"/>
</dbReference>
<name>A0A1I3WLU7_9PSEU</name>
<dbReference type="AlphaFoldDB" id="A0A1I3WLU7"/>
<dbReference type="SUPFAM" id="SSF56281">
    <property type="entry name" value="Metallo-hydrolase/oxidoreductase"/>
    <property type="match status" value="1"/>
</dbReference>
<dbReference type="InterPro" id="IPR050855">
    <property type="entry name" value="NDM-1-like"/>
</dbReference>
<feature type="domain" description="Metallo-beta-lactamase" evidence="1">
    <location>
        <begin position="35"/>
        <end position="221"/>
    </location>
</feature>
<dbReference type="CDD" id="cd16282">
    <property type="entry name" value="metallo-hydrolase-like_MBL-fold"/>
    <property type="match status" value="1"/>
</dbReference>
<dbReference type="SMART" id="SM00849">
    <property type="entry name" value="Lactamase_B"/>
    <property type="match status" value="1"/>
</dbReference>
<evidence type="ECO:0000313" key="3">
    <source>
        <dbReference type="Proteomes" id="UP000199025"/>
    </source>
</evidence>
<accession>A0A1I3WLU7</accession>
<evidence type="ECO:0000259" key="1">
    <source>
        <dbReference type="SMART" id="SM00849"/>
    </source>
</evidence>
<reference evidence="2 3" key="1">
    <citation type="submission" date="2016-10" db="EMBL/GenBank/DDBJ databases">
        <authorList>
            <person name="de Groot N.N."/>
        </authorList>
    </citation>
    <scope>NUCLEOTIDE SEQUENCE [LARGE SCALE GENOMIC DNA]</scope>
    <source>
        <strain evidence="2 3">DSM 44468</strain>
    </source>
</reference>
<dbReference type="STRING" id="115433.SAMN05421835_11389"/>
<evidence type="ECO:0000313" key="2">
    <source>
        <dbReference type="EMBL" id="SFK07847.1"/>
    </source>
</evidence>
<dbReference type="InterPro" id="IPR036866">
    <property type="entry name" value="RibonucZ/Hydroxyglut_hydro"/>
</dbReference>
<dbReference type="PANTHER" id="PTHR42951">
    <property type="entry name" value="METALLO-BETA-LACTAMASE DOMAIN-CONTAINING"/>
    <property type="match status" value="1"/>
</dbReference>
<dbReference type="PANTHER" id="PTHR42951:SF4">
    <property type="entry name" value="ACYL-COENZYME A THIOESTERASE MBLAC2"/>
    <property type="match status" value="1"/>
</dbReference>
<dbReference type="Proteomes" id="UP000199025">
    <property type="component" value="Unassembled WGS sequence"/>
</dbReference>
<dbReference type="InterPro" id="IPR001279">
    <property type="entry name" value="Metallo-B-lactamas"/>
</dbReference>
<dbReference type="EMBL" id="FORP01000013">
    <property type="protein sequence ID" value="SFK07847.1"/>
    <property type="molecule type" value="Genomic_DNA"/>
</dbReference>
<protein>
    <submittedName>
        <fullName evidence="2">Cyclase</fullName>
    </submittedName>
</protein>
<keyword evidence="3" id="KW-1185">Reference proteome</keyword>
<dbReference type="Pfam" id="PF00753">
    <property type="entry name" value="Lactamase_B"/>
    <property type="match status" value="1"/>
</dbReference>